<dbReference type="EMBL" id="JAUSUL010000003">
    <property type="protein sequence ID" value="MDQ0316851.1"/>
    <property type="molecule type" value="Genomic_DNA"/>
</dbReference>
<evidence type="ECO:0000259" key="2">
    <source>
        <dbReference type="Pfam" id="PF01425"/>
    </source>
</evidence>
<evidence type="ECO:0000313" key="4">
    <source>
        <dbReference type="Proteomes" id="UP001229244"/>
    </source>
</evidence>
<comment type="caution">
    <text evidence="3">The sequence shown here is derived from an EMBL/GenBank/DDBJ whole genome shotgun (WGS) entry which is preliminary data.</text>
</comment>
<organism evidence="3 4">
    <name type="scientific">Amorphus orientalis</name>
    <dbReference type="NCBI Taxonomy" id="649198"/>
    <lineage>
        <taxon>Bacteria</taxon>
        <taxon>Pseudomonadati</taxon>
        <taxon>Pseudomonadota</taxon>
        <taxon>Alphaproteobacteria</taxon>
        <taxon>Hyphomicrobiales</taxon>
        <taxon>Amorphaceae</taxon>
        <taxon>Amorphus</taxon>
    </lineage>
</organism>
<dbReference type="Pfam" id="PF01425">
    <property type="entry name" value="Amidase"/>
    <property type="match status" value="1"/>
</dbReference>
<feature type="domain" description="Amidase" evidence="2">
    <location>
        <begin position="75"/>
        <end position="123"/>
    </location>
</feature>
<protein>
    <recommendedName>
        <fullName evidence="2">Amidase domain-containing protein</fullName>
    </recommendedName>
</protein>
<evidence type="ECO:0000313" key="3">
    <source>
        <dbReference type="EMBL" id="MDQ0316851.1"/>
    </source>
</evidence>
<keyword evidence="4" id="KW-1185">Reference proteome</keyword>
<dbReference type="Gene3D" id="3.90.1300.10">
    <property type="entry name" value="Amidase signature (AS) domain"/>
    <property type="match status" value="1"/>
</dbReference>
<gene>
    <name evidence="3" type="ORF">J2S73_003327</name>
</gene>
<dbReference type="Proteomes" id="UP001229244">
    <property type="component" value="Unassembled WGS sequence"/>
</dbReference>
<dbReference type="SUPFAM" id="SSF75304">
    <property type="entry name" value="Amidase signature (AS) enzymes"/>
    <property type="match status" value="1"/>
</dbReference>
<sequence length="143" mass="15292">MHRAGQVNAHDGPSCVRPEERAQPCRIDLPVRHQASFRSCRGLPDLCNADARPHRALAGTAEDDGIILSPGFEDKNIVSWATFTYPFNLTGNPAASIPVELSSEGLPVGLQAVASAHDDISLLSLGGAYERATGHEKRARPSL</sequence>
<name>A0AAE3VSL5_9HYPH</name>
<dbReference type="InterPro" id="IPR023631">
    <property type="entry name" value="Amidase_dom"/>
</dbReference>
<dbReference type="AlphaFoldDB" id="A0AAE3VSL5"/>
<reference evidence="3" key="1">
    <citation type="submission" date="2023-07" db="EMBL/GenBank/DDBJ databases">
        <title>Genomic Encyclopedia of Type Strains, Phase IV (KMG-IV): sequencing the most valuable type-strain genomes for metagenomic binning, comparative biology and taxonomic classification.</title>
        <authorList>
            <person name="Goeker M."/>
        </authorList>
    </citation>
    <scope>NUCLEOTIDE SEQUENCE</scope>
    <source>
        <strain evidence="3">DSM 21202</strain>
    </source>
</reference>
<accession>A0AAE3VSL5</accession>
<feature type="region of interest" description="Disordered" evidence="1">
    <location>
        <begin position="1"/>
        <end position="20"/>
    </location>
</feature>
<proteinExistence type="predicted"/>
<dbReference type="RefSeq" id="WP_306886726.1">
    <property type="nucleotide sequence ID" value="NZ_JAUSUL010000003.1"/>
</dbReference>
<dbReference type="InterPro" id="IPR036928">
    <property type="entry name" value="AS_sf"/>
</dbReference>
<evidence type="ECO:0000256" key="1">
    <source>
        <dbReference type="SAM" id="MobiDB-lite"/>
    </source>
</evidence>